<reference evidence="3" key="1">
    <citation type="submission" date="2019-12" db="UniProtKB">
        <authorList>
            <consortium name="WormBaseParasite"/>
        </authorList>
    </citation>
    <scope>IDENTIFICATION</scope>
</reference>
<dbReference type="AlphaFoldDB" id="A0A5S6QDU0"/>
<keyword evidence="2" id="KW-1185">Reference proteome</keyword>
<evidence type="ECO:0000313" key="2">
    <source>
        <dbReference type="Proteomes" id="UP000046395"/>
    </source>
</evidence>
<evidence type="ECO:0000256" key="1">
    <source>
        <dbReference type="SAM" id="MobiDB-lite"/>
    </source>
</evidence>
<protein>
    <submittedName>
        <fullName evidence="3">Uncharacterized protein</fullName>
    </submittedName>
</protein>
<dbReference type="Proteomes" id="UP000046395">
    <property type="component" value="Unassembled WGS sequence"/>
</dbReference>
<proteinExistence type="predicted"/>
<sequence>MPRAGRSRREALTADQATDVPLDNGNVPEISAGDGKTAMLDCMVMVCGAVSKLSEKVDALLTGTSLARQVSKDRYLDAQYDLLHDVKLGDSAKTTSNAAETVQVDTFWFTSGATRLTTTMLPPNRWLQRLAPSASIDIFDVDPREWPLFIAGFKSMVGSRRGLLGCRSLDLTGAATLPFAGLLYLPTIYTRVLQDLHRLYGNKFAMVKSHAESLCQARPLSSESFQELERFYLQVHSPVSVLESSG</sequence>
<dbReference type="WBParaSite" id="TMUE_1000005087.1">
    <property type="protein sequence ID" value="TMUE_1000005087.1"/>
    <property type="gene ID" value="WBGene00299202"/>
</dbReference>
<evidence type="ECO:0000313" key="3">
    <source>
        <dbReference type="WBParaSite" id="TMUE_1000005087.1"/>
    </source>
</evidence>
<organism evidence="2 3">
    <name type="scientific">Trichuris muris</name>
    <name type="common">Mouse whipworm</name>
    <dbReference type="NCBI Taxonomy" id="70415"/>
    <lineage>
        <taxon>Eukaryota</taxon>
        <taxon>Metazoa</taxon>
        <taxon>Ecdysozoa</taxon>
        <taxon>Nematoda</taxon>
        <taxon>Enoplea</taxon>
        <taxon>Dorylaimia</taxon>
        <taxon>Trichinellida</taxon>
        <taxon>Trichuridae</taxon>
        <taxon>Trichuris</taxon>
    </lineage>
</organism>
<feature type="region of interest" description="Disordered" evidence="1">
    <location>
        <begin position="1"/>
        <end position="26"/>
    </location>
</feature>
<name>A0A5S6QDU0_TRIMR</name>
<dbReference type="Pfam" id="PF03564">
    <property type="entry name" value="DUF1759"/>
    <property type="match status" value="1"/>
</dbReference>
<dbReference type="InterPro" id="IPR005312">
    <property type="entry name" value="DUF1759"/>
</dbReference>
<accession>A0A5S6QDU0</accession>